<gene>
    <name evidence="1" type="ORF">BN1050_02608</name>
</gene>
<proteinExistence type="predicted"/>
<dbReference type="EMBL" id="LN483079">
    <property type="protein sequence ID" value="CEA05706.1"/>
    <property type="molecule type" value="Genomic_DNA"/>
</dbReference>
<protein>
    <submittedName>
        <fullName evidence="1">Uncharacterized protein</fullName>
    </submittedName>
</protein>
<name>A0A078MLU9_9BACL</name>
<dbReference type="AlphaFoldDB" id="A0A078MLU9"/>
<evidence type="ECO:0000313" key="1">
    <source>
        <dbReference type="EMBL" id="CEA05706.1"/>
    </source>
</evidence>
<dbReference type="PATRIC" id="fig|1461583.4.peg.2501"/>
<sequence>MAKVYTVYNQVVQQYIMEHAVKPTVKKVNERLEILQASVHEQCGIFAKLFPGKRNQVLNEIAYATGGCGIWKIGAATLARKADCSERTVYAAVNALKKTGEFIVARLADGHAGHYVFVDKRSEHFEDIMHEVFGLPANEIAGLVAGLVAGLENTETVDTTSVEEEKQGSNYINSFNLLNKPLKEFNISNKLGITQDAREDFMNDWEKSLYELVKPLIKENQVSDVQKAILGMSVKSREEFIKAKNVLLNTLTDIINGTLTIAKTLRATVVAAYEKALARPAVKKHIEPTYQATDYELHDWLNDDTIDLSHVEQPDVEIYNWLID</sequence>
<organism evidence="1">
    <name type="scientific">Metalysinibacillus saudimassiliensis</name>
    <dbReference type="NCBI Taxonomy" id="1461583"/>
    <lineage>
        <taxon>Bacteria</taxon>
        <taxon>Bacillati</taxon>
        <taxon>Bacillota</taxon>
        <taxon>Bacilli</taxon>
        <taxon>Bacillales</taxon>
        <taxon>Caryophanaceae</taxon>
        <taxon>Metalysinibacillus</taxon>
    </lineage>
</organism>
<reference evidence="1" key="1">
    <citation type="submission" date="2014-07" db="EMBL/GenBank/DDBJ databases">
        <authorList>
            <person name="Urmite Genomes Urmite Genomes"/>
        </authorList>
    </citation>
    <scope>NUCLEOTIDE SEQUENCE</scope>
    <source>
        <strain evidence="1">13S34_air</strain>
    </source>
</reference>
<dbReference type="HOGENOM" id="CLU_773071_0_0_9"/>
<accession>A0A078MLU9</accession>